<keyword evidence="3" id="KW-1185">Reference proteome</keyword>
<comment type="caution">
    <text evidence="2">The sequence shown here is derived from an EMBL/GenBank/DDBJ whole genome shotgun (WGS) entry which is preliminary data.</text>
</comment>
<dbReference type="Gene3D" id="2.130.10.10">
    <property type="entry name" value="YVTN repeat-like/Quinoprotein amine dehydrogenase"/>
    <property type="match status" value="1"/>
</dbReference>
<gene>
    <name evidence="2" type="ORF">A1355_18900</name>
</gene>
<evidence type="ECO:0000313" key="3">
    <source>
        <dbReference type="Proteomes" id="UP000077628"/>
    </source>
</evidence>
<dbReference type="InterPro" id="IPR015943">
    <property type="entry name" value="WD40/YVTN_repeat-like_dom_sf"/>
</dbReference>
<reference evidence="3" key="1">
    <citation type="submission" date="2016-03" db="EMBL/GenBank/DDBJ databases">
        <authorList>
            <person name="Heylen K."/>
            <person name="De Vos P."/>
            <person name="Vekeman B."/>
        </authorList>
    </citation>
    <scope>NUCLEOTIDE SEQUENCE [LARGE SCALE GENOMIC DNA]</scope>
    <source>
        <strain evidence="3">R-45383</strain>
    </source>
</reference>
<evidence type="ECO:0000259" key="1">
    <source>
        <dbReference type="Pfam" id="PF13449"/>
    </source>
</evidence>
<dbReference type="Proteomes" id="UP000077628">
    <property type="component" value="Unassembled WGS sequence"/>
</dbReference>
<name>A0A177P800_9GAMM</name>
<dbReference type="Pfam" id="PF13449">
    <property type="entry name" value="Phytase-like"/>
    <property type="match status" value="1"/>
</dbReference>
<feature type="domain" description="Phytase-like" evidence="1">
    <location>
        <begin position="52"/>
        <end position="426"/>
    </location>
</feature>
<dbReference type="SUPFAM" id="SSF50969">
    <property type="entry name" value="YVTN repeat-like/Quinoprotein amine dehydrogenase"/>
    <property type="match status" value="1"/>
</dbReference>
<dbReference type="STRING" id="702114.A1355_18900"/>
<dbReference type="InterPro" id="IPR027372">
    <property type="entry name" value="Phytase-like_dom"/>
</dbReference>
<sequence length="482" mass="49517">MAAAAFSNAAHASIASGDLIAIGSLSGSGAGLNADLSGLTGTLENGVAANYLGGIGSGLAYAGGNIFIATPDRGPNAVAYNSGLNDTVSYISRFQTVSLDLSANHSGTGLAYNLAPKLVSTTLLSNATALNYGAGVGKQVGGVTPVGNGAPALNAANNTYYFTGRSDNFGSANPLTGIPDASSANASNARFDPEGVRVSNDGKSVFISDEYGPYVYQFDRATGQRIRVFNLPANLDVAKLSPVGKTEESNTSGRVDNKGMEGLALTPDGKTLVGIMQAPLLQDGKKSGIDRIVTIDIATGATHEYAYQLTTGSGVSEIVAINDHEFLVDERDGSGLGNGDSAAVKQLFKIDLSGVTDISAFSGSTAALQATAVPNTLFLDVVKSLNANGISSDKIPAKLEGVSFGRDITDGGVLYHTLFVANDNDFLPNVAGTNQFYVFAFADSALNYQAQQFSAVPVPGAVWLFGSALMGFVGRSARKNRC</sequence>
<dbReference type="EMBL" id="LUUK01000029">
    <property type="protein sequence ID" value="OAI26365.1"/>
    <property type="molecule type" value="Genomic_DNA"/>
</dbReference>
<proteinExistence type="predicted"/>
<dbReference type="AlphaFoldDB" id="A0A177P800"/>
<keyword evidence="2" id="KW-0670">Pyruvate</keyword>
<dbReference type="PANTHER" id="PTHR37957:SF1">
    <property type="entry name" value="PHYTASE-LIKE DOMAIN-CONTAINING PROTEIN"/>
    <property type="match status" value="1"/>
</dbReference>
<protein>
    <submittedName>
        <fullName evidence="2">Pyruvate-binding protein</fullName>
    </submittedName>
</protein>
<organism evidence="2 3">
    <name type="scientific">Methylomonas koyamae</name>
    <dbReference type="NCBI Taxonomy" id="702114"/>
    <lineage>
        <taxon>Bacteria</taxon>
        <taxon>Pseudomonadati</taxon>
        <taxon>Pseudomonadota</taxon>
        <taxon>Gammaproteobacteria</taxon>
        <taxon>Methylococcales</taxon>
        <taxon>Methylococcaceae</taxon>
        <taxon>Methylomonas</taxon>
    </lineage>
</organism>
<dbReference type="OrthoDB" id="384721at2"/>
<evidence type="ECO:0000313" key="2">
    <source>
        <dbReference type="EMBL" id="OAI26365.1"/>
    </source>
</evidence>
<dbReference type="PANTHER" id="PTHR37957">
    <property type="entry name" value="BLR7070 PROTEIN"/>
    <property type="match status" value="1"/>
</dbReference>
<dbReference type="InterPro" id="IPR011044">
    <property type="entry name" value="Quino_amine_DH_bsu"/>
</dbReference>
<accession>A0A177P800</accession>